<dbReference type="EMBL" id="JAPTMY010000031">
    <property type="protein sequence ID" value="MCZ0858865.1"/>
    <property type="molecule type" value="Genomic_DNA"/>
</dbReference>
<accession>A0ABT4IAV6</accession>
<evidence type="ECO:0008006" key="3">
    <source>
        <dbReference type="Google" id="ProtNLM"/>
    </source>
</evidence>
<dbReference type="Proteomes" id="UP001072034">
    <property type="component" value="Unassembled WGS sequence"/>
</dbReference>
<protein>
    <recommendedName>
        <fullName evidence="3">Tetratricopeptide repeat protein</fullName>
    </recommendedName>
</protein>
<evidence type="ECO:0000313" key="1">
    <source>
        <dbReference type="EMBL" id="MCZ0858865.1"/>
    </source>
</evidence>
<proteinExistence type="predicted"/>
<evidence type="ECO:0000313" key="2">
    <source>
        <dbReference type="Proteomes" id="UP001072034"/>
    </source>
</evidence>
<reference evidence="1" key="1">
    <citation type="submission" date="2022-10" db="EMBL/GenBank/DDBJ databases">
        <title>Genome sequence of Actinomyces israelii ATCC 10048.</title>
        <authorList>
            <person name="Watt R.M."/>
            <person name="Tong W.M."/>
        </authorList>
    </citation>
    <scope>NUCLEOTIDE SEQUENCE</scope>
    <source>
        <strain evidence="1">ATCC 10048</strain>
    </source>
</reference>
<comment type="caution">
    <text evidence="1">The sequence shown here is derived from an EMBL/GenBank/DDBJ whole genome shotgun (WGS) entry which is preliminary data.</text>
</comment>
<organism evidence="1 2">
    <name type="scientific">Actinomyces israelii</name>
    <dbReference type="NCBI Taxonomy" id="1659"/>
    <lineage>
        <taxon>Bacteria</taxon>
        <taxon>Bacillati</taxon>
        <taxon>Actinomycetota</taxon>
        <taxon>Actinomycetes</taxon>
        <taxon>Actinomycetales</taxon>
        <taxon>Actinomycetaceae</taxon>
        <taxon>Actinomyces</taxon>
    </lineage>
</organism>
<name>A0ABT4IAV6_9ACTO</name>
<gene>
    <name evidence="1" type="ORF">OHJ16_12520</name>
</gene>
<keyword evidence="2" id="KW-1185">Reference proteome</keyword>
<dbReference type="RefSeq" id="WP_268918190.1">
    <property type="nucleotide sequence ID" value="NZ_JAPTMY010000031.1"/>
</dbReference>
<sequence length="115" mass="13109">MVDDEDEDVLKAAGLAFDEGFDFFYSGQSDKALTAFREAYGIYRRAGVKEGQTDCLLWLGLNKMVFWGGCCGIPGWRLRSISHEDCLVQIDMMDKERDVLIRWKKRSGTLQACEN</sequence>